<dbReference type="EMBL" id="LIAE01006994">
    <property type="protein sequence ID" value="PAV83128.1"/>
    <property type="molecule type" value="Genomic_DNA"/>
</dbReference>
<keyword evidence="3" id="KW-1185">Reference proteome</keyword>
<comment type="caution">
    <text evidence="2">The sequence shown here is derived from an EMBL/GenBank/DDBJ whole genome shotgun (WGS) entry which is preliminary data.</text>
</comment>
<gene>
    <name evidence="2" type="ORF">WR25_12857</name>
</gene>
<keyword evidence="1" id="KW-0812">Transmembrane</keyword>
<dbReference type="Proteomes" id="UP000218231">
    <property type="component" value="Unassembled WGS sequence"/>
</dbReference>
<evidence type="ECO:0000256" key="1">
    <source>
        <dbReference type="SAM" id="Phobius"/>
    </source>
</evidence>
<proteinExistence type="predicted"/>
<name>A0A2A2LAG5_9BILA</name>
<protein>
    <submittedName>
        <fullName evidence="2">Uncharacterized protein</fullName>
    </submittedName>
</protein>
<evidence type="ECO:0000313" key="3">
    <source>
        <dbReference type="Proteomes" id="UP000218231"/>
    </source>
</evidence>
<evidence type="ECO:0000313" key="2">
    <source>
        <dbReference type="EMBL" id="PAV83128.1"/>
    </source>
</evidence>
<dbReference type="AlphaFoldDB" id="A0A2A2LAG5"/>
<keyword evidence="1" id="KW-0472">Membrane</keyword>
<dbReference type="STRING" id="2018661.A0A2A2LAG5"/>
<accession>A0A2A2LAG5</accession>
<keyword evidence="1" id="KW-1133">Transmembrane helix</keyword>
<feature type="transmembrane region" description="Helical" evidence="1">
    <location>
        <begin position="65"/>
        <end position="85"/>
    </location>
</feature>
<dbReference type="OrthoDB" id="5863059at2759"/>
<sequence>MPLEATTTVVSLLTSTVKLTGNELTRSKTSPFTYPPVRPTTPMTGDLFATTPKSTDPADFPRTPLILIASVSVILFIAIIVFCVFKCRQNPQPGDHYPMVINGKSQAGYTPIATELSPPLGMDGRVDSVTQPLLPRNQVNGNGYQPLNGAVIPNGNGVNGIRNGGSAISGILPKANGNSNPKKKDFKEWYV</sequence>
<organism evidence="2 3">
    <name type="scientific">Diploscapter pachys</name>
    <dbReference type="NCBI Taxonomy" id="2018661"/>
    <lineage>
        <taxon>Eukaryota</taxon>
        <taxon>Metazoa</taxon>
        <taxon>Ecdysozoa</taxon>
        <taxon>Nematoda</taxon>
        <taxon>Chromadorea</taxon>
        <taxon>Rhabditida</taxon>
        <taxon>Rhabditina</taxon>
        <taxon>Rhabditomorpha</taxon>
        <taxon>Rhabditoidea</taxon>
        <taxon>Rhabditidae</taxon>
        <taxon>Diploscapter</taxon>
    </lineage>
</organism>
<reference evidence="2 3" key="1">
    <citation type="journal article" date="2017" name="Curr. Biol.">
        <title>Genome architecture and evolution of a unichromosomal asexual nematode.</title>
        <authorList>
            <person name="Fradin H."/>
            <person name="Zegar C."/>
            <person name="Gutwein M."/>
            <person name="Lucas J."/>
            <person name="Kovtun M."/>
            <person name="Corcoran D."/>
            <person name="Baugh L.R."/>
            <person name="Kiontke K."/>
            <person name="Gunsalus K."/>
            <person name="Fitch D.H."/>
            <person name="Piano F."/>
        </authorList>
    </citation>
    <scope>NUCLEOTIDE SEQUENCE [LARGE SCALE GENOMIC DNA]</scope>
    <source>
        <strain evidence="2">PF1309</strain>
    </source>
</reference>